<dbReference type="InterPro" id="IPR001789">
    <property type="entry name" value="Sig_transdc_resp-reg_receiver"/>
</dbReference>
<accession>A0A286D832</accession>
<keyword evidence="1 6" id="KW-0597">Phosphoprotein</keyword>
<protein>
    <submittedName>
        <fullName evidence="10">DNA-binding response regulator, OmpR family, contains REC and winged-helix (WHTH) domain</fullName>
    </submittedName>
</protein>
<dbReference type="PROSITE" id="PS50110">
    <property type="entry name" value="RESPONSE_REGULATORY"/>
    <property type="match status" value="1"/>
</dbReference>
<dbReference type="GO" id="GO:0000976">
    <property type="term" value="F:transcription cis-regulatory region binding"/>
    <property type="evidence" value="ECO:0007669"/>
    <property type="project" value="TreeGrafter"/>
</dbReference>
<evidence type="ECO:0000256" key="6">
    <source>
        <dbReference type="PROSITE-ProRule" id="PRU00169"/>
    </source>
</evidence>
<dbReference type="GO" id="GO:0032993">
    <property type="term" value="C:protein-DNA complex"/>
    <property type="evidence" value="ECO:0007669"/>
    <property type="project" value="TreeGrafter"/>
</dbReference>
<dbReference type="RefSeq" id="WP_162125828.1">
    <property type="nucleotide sequence ID" value="NZ_OCND01000005.1"/>
</dbReference>
<feature type="domain" description="Response regulatory" evidence="8">
    <location>
        <begin position="9"/>
        <end position="124"/>
    </location>
</feature>
<dbReference type="InterPro" id="IPR036388">
    <property type="entry name" value="WH-like_DNA-bd_sf"/>
</dbReference>
<dbReference type="SUPFAM" id="SSF52172">
    <property type="entry name" value="CheY-like"/>
    <property type="match status" value="1"/>
</dbReference>
<evidence type="ECO:0000256" key="5">
    <source>
        <dbReference type="ARBA" id="ARBA00023163"/>
    </source>
</evidence>
<dbReference type="GO" id="GO:0006355">
    <property type="term" value="P:regulation of DNA-templated transcription"/>
    <property type="evidence" value="ECO:0007669"/>
    <property type="project" value="InterPro"/>
</dbReference>
<dbReference type="InterPro" id="IPR001867">
    <property type="entry name" value="OmpR/PhoB-type_DNA-bd"/>
</dbReference>
<feature type="modified residue" description="4-aspartylphosphate" evidence="6">
    <location>
        <position position="58"/>
    </location>
</feature>
<keyword evidence="11" id="KW-1185">Reference proteome</keyword>
<organism evidence="10 11">
    <name type="scientific">Pseudoxanthomonas wuyuanensis</name>
    <dbReference type="NCBI Taxonomy" id="1073196"/>
    <lineage>
        <taxon>Bacteria</taxon>
        <taxon>Pseudomonadati</taxon>
        <taxon>Pseudomonadota</taxon>
        <taxon>Gammaproteobacteria</taxon>
        <taxon>Lysobacterales</taxon>
        <taxon>Lysobacteraceae</taxon>
        <taxon>Pseudoxanthomonas</taxon>
    </lineage>
</organism>
<keyword evidence="2" id="KW-0902">Two-component regulatory system</keyword>
<dbReference type="PANTHER" id="PTHR48111:SF22">
    <property type="entry name" value="REGULATOR OF RPOS"/>
    <property type="match status" value="1"/>
</dbReference>
<dbReference type="Gene3D" id="1.10.10.10">
    <property type="entry name" value="Winged helix-like DNA-binding domain superfamily/Winged helix DNA-binding domain"/>
    <property type="match status" value="1"/>
</dbReference>
<sequence length="236" mass="24995">MRKDARPLKLLLVEDDTDIAAGIGDYLAAQGLELDFAYTAAQAAARLQEGSFDMVVMDAGLPDQDGIELCRSLKRDGGLRSPVLFLTARGGLGDKLQAFEAGAVDYMVKPFAPEELLARVRAIAAHAPASGGAQLRVGAYVLDLQGHLLQRAGRAIALHAAGFSLIRRLMEASPACVGHDELCALLWADAIPGSDPLRMHVYQLRRACNRGLGTAPIATVRGVGYRFVSGADDASA</sequence>
<evidence type="ECO:0000256" key="2">
    <source>
        <dbReference type="ARBA" id="ARBA00023012"/>
    </source>
</evidence>
<proteinExistence type="predicted"/>
<name>A0A286D832_9GAMM</name>
<evidence type="ECO:0000259" key="9">
    <source>
        <dbReference type="PROSITE" id="PS51755"/>
    </source>
</evidence>
<dbReference type="SMART" id="SM00862">
    <property type="entry name" value="Trans_reg_C"/>
    <property type="match status" value="1"/>
</dbReference>
<dbReference type="Pfam" id="PF00486">
    <property type="entry name" value="Trans_reg_C"/>
    <property type="match status" value="1"/>
</dbReference>
<dbReference type="Pfam" id="PF00072">
    <property type="entry name" value="Response_reg"/>
    <property type="match status" value="1"/>
</dbReference>
<feature type="domain" description="OmpR/PhoB-type" evidence="9">
    <location>
        <begin position="132"/>
        <end position="229"/>
    </location>
</feature>
<dbReference type="EMBL" id="OCND01000005">
    <property type="protein sequence ID" value="SOD54818.1"/>
    <property type="molecule type" value="Genomic_DNA"/>
</dbReference>
<dbReference type="PANTHER" id="PTHR48111">
    <property type="entry name" value="REGULATOR OF RPOS"/>
    <property type="match status" value="1"/>
</dbReference>
<evidence type="ECO:0000256" key="7">
    <source>
        <dbReference type="PROSITE-ProRule" id="PRU01091"/>
    </source>
</evidence>
<gene>
    <name evidence="10" type="ORF">SAMN06296416_10579</name>
</gene>
<dbReference type="Gene3D" id="3.40.50.2300">
    <property type="match status" value="1"/>
</dbReference>
<dbReference type="CDD" id="cd00383">
    <property type="entry name" value="trans_reg_C"/>
    <property type="match status" value="1"/>
</dbReference>
<keyword evidence="5" id="KW-0804">Transcription</keyword>
<evidence type="ECO:0000256" key="4">
    <source>
        <dbReference type="ARBA" id="ARBA00023125"/>
    </source>
</evidence>
<dbReference type="InterPro" id="IPR039420">
    <property type="entry name" value="WalR-like"/>
</dbReference>
<reference evidence="10 11" key="1">
    <citation type="submission" date="2017-09" db="EMBL/GenBank/DDBJ databases">
        <authorList>
            <person name="Ehlers B."/>
            <person name="Leendertz F.H."/>
        </authorList>
    </citation>
    <scope>NUCLEOTIDE SEQUENCE [LARGE SCALE GENOMIC DNA]</scope>
    <source>
        <strain evidence="10 11">CGMCC 1.10978</strain>
    </source>
</reference>
<dbReference type="AlphaFoldDB" id="A0A286D832"/>
<dbReference type="PROSITE" id="PS51755">
    <property type="entry name" value="OMPR_PHOB"/>
    <property type="match status" value="1"/>
</dbReference>
<evidence type="ECO:0000259" key="8">
    <source>
        <dbReference type="PROSITE" id="PS50110"/>
    </source>
</evidence>
<dbReference type="SMART" id="SM00448">
    <property type="entry name" value="REC"/>
    <property type="match status" value="1"/>
</dbReference>
<dbReference type="GO" id="GO:0005829">
    <property type="term" value="C:cytosol"/>
    <property type="evidence" value="ECO:0007669"/>
    <property type="project" value="TreeGrafter"/>
</dbReference>
<evidence type="ECO:0000313" key="11">
    <source>
        <dbReference type="Proteomes" id="UP000219374"/>
    </source>
</evidence>
<feature type="DNA-binding region" description="OmpR/PhoB-type" evidence="7">
    <location>
        <begin position="132"/>
        <end position="229"/>
    </location>
</feature>
<dbReference type="InterPro" id="IPR011006">
    <property type="entry name" value="CheY-like_superfamily"/>
</dbReference>
<keyword evidence="4 7" id="KW-0238">DNA-binding</keyword>
<evidence type="ECO:0000313" key="10">
    <source>
        <dbReference type="EMBL" id="SOD54818.1"/>
    </source>
</evidence>
<keyword evidence="3" id="KW-0805">Transcription regulation</keyword>
<dbReference type="GO" id="GO:0000156">
    <property type="term" value="F:phosphorelay response regulator activity"/>
    <property type="evidence" value="ECO:0007669"/>
    <property type="project" value="TreeGrafter"/>
</dbReference>
<evidence type="ECO:0000256" key="3">
    <source>
        <dbReference type="ARBA" id="ARBA00023015"/>
    </source>
</evidence>
<evidence type="ECO:0000256" key="1">
    <source>
        <dbReference type="ARBA" id="ARBA00022553"/>
    </source>
</evidence>
<dbReference type="Proteomes" id="UP000219374">
    <property type="component" value="Unassembled WGS sequence"/>
</dbReference>